<dbReference type="OrthoDB" id="2012664at2759"/>
<feature type="domain" description="HAT C-terminal dimerisation" evidence="1">
    <location>
        <begin position="338"/>
        <end position="410"/>
    </location>
</feature>
<dbReference type="PANTHER" id="PTHR32166:SF63">
    <property type="entry name" value="HAT TRANSPOSON SUPERFAMILY PROTEIN"/>
    <property type="match status" value="1"/>
</dbReference>
<evidence type="ECO:0000313" key="2">
    <source>
        <dbReference type="EMBL" id="KAF5183686.1"/>
    </source>
</evidence>
<dbReference type="InterPro" id="IPR012337">
    <property type="entry name" value="RNaseH-like_sf"/>
</dbReference>
<dbReference type="SUPFAM" id="SSF53098">
    <property type="entry name" value="Ribonuclease H-like"/>
    <property type="match status" value="1"/>
</dbReference>
<dbReference type="InterPro" id="IPR008906">
    <property type="entry name" value="HATC_C_dom"/>
</dbReference>
<dbReference type="Pfam" id="PF05699">
    <property type="entry name" value="Dimer_Tnp_hAT"/>
    <property type="match status" value="1"/>
</dbReference>
<protein>
    <submittedName>
        <fullName evidence="2">Hat transposon superfamily protein</fullName>
    </submittedName>
</protein>
<reference evidence="2 3" key="1">
    <citation type="submission" date="2020-06" db="EMBL/GenBank/DDBJ databases">
        <title>Transcriptomic and genomic resources for Thalictrum thalictroides and T. hernandezii: Facilitating candidate gene discovery in an emerging model plant lineage.</title>
        <authorList>
            <person name="Arias T."/>
            <person name="Riano-Pachon D.M."/>
            <person name="Di Stilio V.S."/>
        </authorList>
    </citation>
    <scope>NUCLEOTIDE SEQUENCE [LARGE SCALE GENOMIC DNA]</scope>
    <source>
        <strain evidence="3">cv. WT478/WT964</strain>
        <tissue evidence="2">Leaves</tissue>
    </source>
</reference>
<name>A0A7J6VEZ2_THATH</name>
<organism evidence="2 3">
    <name type="scientific">Thalictrum thalictroides</name>
    <name type="common">Rue-anemone</name>
    <name type="synonym">Anemone thalictroides</name>
    <dbReference type="NCBI Taxonomy" id="46969"/>
    <lineage>
        <taxon>Eukaryota</taxon>
        <taxon>Viridiplantae</taxon>
        <taxon>Streptophyta</taxon>
        <taxon>Embryophyta</taxon>
        <taxon>Tracheophyta</taxon>
        <taxon>Spermatophyta</taxon>
        <taxon>Magnoliopsida</taxon>
        <taxon>Ranunculales</taxon>
        <taxon>Ranunculaceae</taxon>
        <taxon>Thalictroideae</taxon>
        <taxon>Thalictrum</taxon>
    </lineage>
</organism>
<dbReference type="Proteomes" id="UP000554482">
    <property type="component" value="Unassembled WGS sequence"/>
</dbReference>
<dbReference type="PANTHER" id="PTHR32166">
    <property type="entry name" value="OSJNBA0013A04.12 PROTEIN"/>
    <property type="match status" value="1"/>
</dbReference>
<dbReference type="GO" id="GO:0046983">
    <property type="term" value="F:protein dimerization activity"/>
    <property type="evidence" value="ECO:0007669"/>
    <property type="project" value="InterPro"/>
</dbReference>
<dbReference type="AlphaFoldDB" id="A0A7J6VEZ2"/>
<evidence type="ECO:0000313" key="3">
    <source>
        <dbReference type="Proteomes" id="UP000554482"/>
    </source>
</evidence>
<keyword evidence="3" id="KW-1185">Reference proteome</keyword>
<proteinExistence type="predicted"/>
<evidence type="ECO:0000259" key="1">
    <source>
        <dbReference type="Pfam" id="PF05699"/>
    </source>
</evidence>
<dbReference type="EMBL" id="JABWDY010033076">
    <property type="protein sequence ID" value="KAF5183686.1"/>
    <property type="molecule type" value="Genomic_DNA"/>
</dbReference>
<gene>
    <name evidence="2" type="ORF">FRX31_026727</name>
</gene>
<accession>A0A7J6VEZ2</accession>
<comment type="caution">
    <text evidence="2">The sequence shown here is derived from an EMBL/GenBank/DDBJ whole genome shotgun (WGS) entry which is preliminary data.</text>
</comment>
<sequence>MDSASVIGTMEMDLESWQEVLVSQSASKNVKYEVDLSMPVKRNIARFFIENGIDSSAASSASFKTMVDAIIARTGGSSGFEIPSCDELSSLIQDEMKDIYHYVKEIGMMKTMRRVWSQANTITNFIYSDETLLRLVKEHTHGRGLIMSSRIKATIPFLTLENIVSENENLMIFFDSSTWKTSNWAHTAKGRELSNVVEDPTFWTEASLVLRATIPLVRSLLLVNGGHDNPLVPIIYETMDQVKETIKKEFRNKNYIPFWDAIDEIWDNILHSPLHSAGYFLNPSLHYSSDFSSDSEVATGLVSCIVRMVEVHKTQDRITQQIEKYGRAMGTFGEKLAVDDNTIVPPVTWWSLYGGQCPELQKVAIRILSQTCCGASRYNLRRSSSEQLRTEGRKCAEQERLNDQMFVEHNARLQHSLSVENNSNSNFVLEYTQELNNFVMVAEQELNTERDDSAWSDTDEAIILRGVVNSFELQDEPTFGLVMIGRQ</sequence>